<evidence type="ECO:0000256" key="6">
    <source>
        <dbReference type="ARBA" id="ARBA00023065"/>
    </source>
</evidence>
<accession>A0A5P1F1K3</accession>
<evidence type="ECO:0000256" key="8">
    <source>
        <dbReference type="ARBA" id="ARBA00023303"/>
    </source>
</evidence>
<feature type="transmembrane region" description="Helical" evidence="9">
    <location>
        <begin position="28"/>
        <end position="47"/>
    </location>
</feature>
<feature type="transmembrane region" description="Helical" evidence="9">
    <location>
        <begin position="85"/>
        <end position="101"/>
    </location>
</feature>
<keyword evidence="4 9" id="KW-0812">Transmembrane</keyword>
<protein>
    <recommendedName>
        <fullName evidence="12">Aluminum-activated malate transporter</fullName>
    </recommendedName>
</protein>
<dbReference type="Pfam" id="PF11744">
    <property type="entry name" value="ALMT"/>
    <property type="match status" value="1"/>
</dbReference>
<dbReference type="GO" id="GO:0016020">
    <property type="term" value="C:membrane"/>
    <property type="evidence" value="ECO:0007669"/>
    <property type="project" value="UniProtKB-SubCell"/>
</dbReference>
<dbReference type="AlphaFoldDB" id="A0A5P1F1K3"/>
<dbReference type="GO" id="GO:0034220">
    <property type="term" value="P:monoatomic ion transmembrane transport"/>
    <property type="evidence" value="ECO:0007669"/>
    <property type="project" value="UniProtKB-KW"/>
</dbReference>
<proteinExistence type="inferred from homology"/>
<dbReference type="PANTHER" id="PTHR31086">
    <property type="entry name" value="ALUMINUM-ACTIVATED MALATE TRANSPORTER 10"/>
    <property type="match status" value="1"/>
</dbReference>
<feature type="transmembrane region" description="Helical" evidence="9">
    <location>
        <begin position="107"/>
        <end position="127"/>
    </location>
</feature>
<organism evidence="10 11">
    <name type="scientific">Asparagus officinalis</name>
    <name type="common">Garden asparagus</name>
    <dbReference type="NCBI Taxonomy" id="4686"/>
    <lineage>
        <taxon>Eukaryota</taxon>
        <taxon>Viridiplantae</taxon>
        <taxon>Streptophyta</taxon>
        <taxon>Embryophyta</taxon>
        <taxon>Tracheophyta</taxon>
        <taxon>Spermatophyta</taxon>
        <taxon>Magnoliopsida</taxon>
        <taxon>Liliopsida</taxon>
        <taxon>Asparagales</taxon>
        <taxon>Asparagaceae</taxon>
        <taxon>Asparagoideae</taxon>
        <taxon>Asparagus</taxon>
    </lineage>
</organism>
<evidence type="ECO:0000256" key="2">
    <source>
        <dbReference type="ARBA" id="ARBA00007079"/>
    </source>
</evidence>
<name>A0A5P1F1K3_ASPOF</name>
<keyword evidence="7 9" id="KW-0472">Membrane</keyword>
<keyword evidence="6" id="KW-0406">Ion transport</keyword>
<feature type="transmembrane region" description="Helical" evidence="9">
    <location>
        <begin position="139"/>
        <end position="157"/>
    </location>
</feature>
<dbReference type="OMA" id="SACKSAW"/>
<feature type="transmembrane region" description="Helical" evidence="9">
    <location>
        <begin position="59"/>
        <end position="78"/>
    </location>
</feature>
<comment type="similarity">
    <text evidence="2">Belongs to the aromatic acid exporter (TC 2.A.85) family.</text>
</comment>
<keyword evidence="3" id="KW-0813">Transport</keyword>
<evidence type="ECO:0000256" key="3">
    <source>
        <dbReference type="ARBA" id="ARBA00022448"/>
    </source>
</evidence>
<evidence type="ECO:0000256" key="1">
    <source>
        <dbReference type="ARBA" id="ARBA00004141"/>
    </source>
</evidence>
<feature type="transmembrane region" description="Helical" evidence="9">
    <location>
        <begin position="169"/>
        <end position="187"/>
    </location>
</feature>
<keyword evidence="11" id="KW-1185">Reference proteome</keyword>
<evidence type="ECO:0000313" key="10">
    <source>
        <dbReference type="EMBL" id="ONK72235.1"/>
    </source>
</evidence>
<evidence type="ECO:0008006" key="12">
    <source>
        <dbReference type="Google" id="ProtNLM"/>
    </source>
</evidence>
<evidence type="ECO:0000256" key="4">
    <source>
        <dbReference type="ARBA" id="ARBA00022692"/>
    </source>
</evidence>
<gene>
    <name evidence="10" type="ORF">A4U43_C04F17250</name>
</gene>
<keyword evidence="5 9" id="KW-1133">Transmembrane helix</keyword>
<reference evidence="11" key="1">
    <citation type="journal article" date="2017" name="Nat. Commun.">
        <title>The asparagus genome sheds light on the origin and evolution of a young Y chromosome.</title>
        <authorList>
            <person name="Harkess A."/>
            <person name="Zhou J."/>
            <person name="Xu C."/>
            <person name="Bowers J.E."/>
            <person name="Van der Hulst R."/>
            <person name="Ayyampalayam S."/>
            <person name="Mercati F."/>
            <person name="Riccardi P."/>
            <person name="McKain M.R."/>
            <person name="Kakrana A."/>
            <person name="Tang H."/>
            <person name="Ray J."/>
            <person name="Groenendijk J."/>
            <person name="Arikit S."/>
            <person name="Mathioni S.M."/>
            <person name="Nakano M."/>
            <person name="Shan H."/>
            <person name="Telgmann-Rauber A."/>
            <person name="Kanno A."/>
            <person name="Yue Z."/>
            <person name="Chen H."/>
            <person name="Li W."/>
            <person name="Chen Y."/>
            <person name="Xu X."/>
            <person name="Zhang Y."/>
            <person name="Luo S."/>
            <person name="Chen H."/>
            <person name="Gao J."/>
            <person name="Mao Z."/>
            <person name="Pires J.C."/>
            <person name="Luo M."/>
            <person name="Kudrna D."/>
            <person name="Wing R.A."/>
            <person name="Meyers B.C."/>
            <person name="Yi K."/>
            <person name="Kong H."/>
            <person name="Lavrijsen P."/>
            <person name="Sunseri F."/>
            <person name="Falavigna A."/>
            <person name="Ye Y."/>
            <person name="Leebens-Mack J.H."/>
            <person name="Chen G."/>
        </authorList>
    </citation>
    <scope>NUCLEOTIDE SEQUENCE [LARGE SCALE GENOMIC DNA]</scope>
    <source>
        <strain evidence="11">cv. DH0086</strain>
    </source>
</reference>
<dbReference type="Gramene" id="ONK72235">
    <property type="protein sequence ID" value="ONK72235"/>
    <property type="gene ID" value="A4U43_C04F17250"/>
</dbReference>
<comment type="subcellular location">
    <subcellularLocation>
        <location evidence="1">Membrane</location>
        <topology evidence="1">Multi-pass membrane protein</topology>
    </subcellularLocation>
</comment>
<dbReference type="InterPro" id="IPR020966">
    <property type="entry name" value="ALMT"/>
</dbReference>
<evidence type="ECO:0000313" key="11">
    <source>
        <dbReference type="Proteomes" id="UP000243459"/>
    </source>
</evidence>
<evidence type="ECO:0000256" key="9">
    <source>
        <dbReference type="SAM" id="Phobius"/>
    </source>
</evidence>
<keyword evidence="8" id="KW-0407">Ion channel</keyword>
<dbReference type="EMBL" id="CM007384">
    <property type="protein sequence ID" value="ONK72235.1"/>
    <property type="molecule type" value="Genomic_DNA"/>
</dbReference>
<dbReference type="Proteomes" id="UP000243459">
    <property type="component" value="Chromosome 4"/>
</dbReference>
<evidence type="ECO:0000256" key="5">
    <source>
        <dbReference type="ARBA" id="ARBA00022989"/>
    </source>
</evidence>
<sequence length="322" mass="36019">MKMGGLRELSVSACKSAWRMGRENPRKFIHAVKVGMAFTVVSLLYLLDPLFNGIGENAIWAIMTVVMMLEFTAGSTLYRGLNRGVGTIFGGLLAYVVQEMTASTGGAFRAVFIGASVFVVGFVATYLRFFPCVKDNYDYGMGVILVTFNLIIASSYRMPSALGFARLRLYTIGIGFSVCLVMSLIILPNWSGKDLHKSTVKKLETLSKSVEVCVNEYFEDQDTEVMEVIHEVSEQNSDKKLIDECYKGVLNLLDSKSKDEKLAQSASWERWCTRNCRRYPWQQYVKLGDVLRHFGYAAVALHGCLNSQIKLSGKTFALQTFE</sequence>
<evidence type="ECO:0000256" key="7">
    <source>
        <dbReference type="ARBA" id="ARBA00023136"/>
    </source>
</evidence>
<dbReference type="GO" id="GO:0015743">
    <property type="term" value="P:malate transport"/>
    <property type="evidence" value="ECO:0007669"/>
    <property type="project" value="InterPro"/>
</dbReference>